<accession>A0ABQ1VPU0</accession>
<evidence type="ECO:0008006" key="3">
    <source>
        <dbReference type="Google" id="ProtNLM"/>
    </source>
</evidence>
<reference evidence="2" key="1">
    <citation type="journal article" date="2019" name="Int. J. Syst. Evol. Microbiol.">
        <title>The Global Catalogue of Microorganisms (GCM) 10K type strain sequencing project: providing services to taxonomists for standard genome sequencing and annotation.</title>
        <authorList>
            <consortium name="The Broad Institute Genomics Platform"/>
            <consortium name="The Broad Institute Genome Sequencing Center for Infectious Disease"/>
            <person name="Wu L."/>
            <person name="Ma J."/>
        </authorList>
    </citation>
    <scope>NUCLEOTIDE SEQUENCE [LARGE SCALE GENOMIC DNA]</scope>
    <source>
        <strain evidence="2">CGMCC 1.15420</strain>
    </source>
</reference>
<dbReference type="RefSeq" id="WP_188831366.1">
    <property type="nucleotide sequence ID" value="NZ_BMIW01000003.1"/>
</dbReference>
<dbReference type="EMBL" id="BMIW01000003">
    <property type="protein sequence ID" value="GGF86961.1"/>
    <property type="molecule type" value="Genomic_DNA"/>
</dbReference>
<gene>
    <name evidence="1" type="ORF">GCM10010913_05550</name>
</gene>
<sequence>MKAVPKVNTDGLYIEDTLVDDAFSGVVPFYADPPETETDIEAAVDEEEEETEPEIAGYIVGVPVPQGLYLPQFDLAAWEAREEGEQTDPSGYWSEGLSAEEIEELTKPQPQEPTATDLLGEELTAMKLQNIQQQALVGSMGEQLVQSKLEGIQQQQTIGALGAELAATKLEVIKLKGADQA</sequence>
<organism evidence="1 2">
    <name type="scientific">Paenibacillus aceti</name>
    <dbReference type="NCBI Taxonomy" id="1820010"/>
    <lineage>
        <taxon>Bacteria</taxon>
        <taxon>Bacillati</taxon>
        <taxon>Bacillota</taxon>
        <taxon>Bacilli</taxon>
        <taxon>Bacillales</taxon>
        <taxon>Paenibacillaceae</taxon>
        <taxon>Paenibacillus</taxon>
    </lineage>
</organism>
<keyword evidence="2" id="KW-1185">Reference proteome</keyword>
<dbReference type="Proteomes" id="UP000608420">
    <property type="component" value="Unassembled WGS sequence"/>
</dbReference>
<name>A0ABQ1VPU0_9BACL</name>
<comment type="caution">
    <text evidence="1">The sequence shown here is derived from an EMBL/GenBank/DDBJ whole genome shotgun (WGS) entry which is preliminary data.</text>
</comment>
<evidence type="ECO:0000313" key="1">
    <source>
        <dbReference type="EMBL" id="GGF86961.1"/>
    </source>
</evidence>
<proteinExistence type="predicted"/>
<evidence type="ECO:0000313" key="2">
    <source>
        <dbReference type="Proteomes" id="UP000608420"/>
    </source>
</evidence>
<protein>
    <recommendedName>
        <fullName evidence="3">Bacteriophage SP-beta YorD domain-containing protein</fullName>
    </recommendedName>
</protein>